<dbReference type="OrthoDB" id="70161at2759"/>
<dbReference type="Pfam" id="PF10033">
    <property type="entry name" value="ATG13"/>
    <property type="match status" value="1"/>
</dbReference>
<evidence type="ECO:0000259" key="6">
    <source>
        <dbReference type="Pfam" id="PF10033"/>
    </source>
</evidence>
<evidence type="ECO:0000256" key="3">
    <source>
        <dbReference type="ARBA" id="ARBA00023006"/>
    </source>
</evidence>
<dbReference type="AlphaFoldDB" id="A0A5J5ENQ1"/>
<evidence type="ECO:0000256" key="2">
    <source>
        <dbReference type="ARBA" id="ARBA00013801"/>
    </source>
</evidence>
<feature type="domain" description="Autophagy-related protein 13 N-terminal" evidence="6">
    <location>
        <begin position="1"/>
        <end position="215"/>
    </location>
</feature>
<evidence type="ECO:0000256" key="4">
    <source>
        <dbReference type="RuleBase" id="RU361214"/>
    </source>
</evidence>
<dbReference type="Gene3D" id="6.10.140.1900">
    <property type="match status" value="1"/>
</dbReference>
<feature type="region of interest" description="Disordered" evidence="5">
    <location>
        <begin position="515"/>
        <end position="807"/>
    </location>
</feature>
<feature type="compositionally biased region" description="Polar residues" evidence="5">
    <location>
        <begin position="447"/>
        <end position="457"/>
    </location>
</feature>
<dbReference type="GO" id="GO:0034497">
    <property type="term" value="P:protein localization to phagophore assembly site"/>
    <property type="evidence" value="ECO:0007669"/>
    <property type="project" value="TreeGrafter"/>
</dbReference>
<dbReference type="GO" id="GO:0000423">
    <property type="term" value="P:mitophagy"/>
    <property type="evidence" value="ECO:0007669"/>
    <property type="project" value="TreeGrafter"/>
</dbReference>
<evidence type="ECO:0000256" key="1">
    <source>
        <dbReference type="ARBA" id="ARBA00005246"/>
    </source>
</evidence>
<feature type="region of interest" description="Disordered" evidence="5">
    <location>
        <begin position="294"/>
        <end position="457"/>
    </location>
</feature>
<dbReference type="InterPro" id="IPR018731">
    <property type="entry name" value="Atg13_N"/>
</dbReference>
<dbReference type="GO" id="GO:0034727">
    <property type="term" value="P:piecemeal microautophagy of the nucleus"/>
    <property type="evidence" value="ECO:0007669"/>
    <property type="project" value="TreeGrafter"/>
</dbReference>
<gene>
    <name evidence="8" type="ORF">FN846DRAFT_783213</name>
    <name evidence="7" type="ORF">FN846DRAFT_783222</name>
</gene>
<feature type="compositionally biased region" description="Polar residues" evidence="5">
    <location>
        <begin position="590"/>
        <end position="599"/>
    </location>
</feature>
<comment type="caution">
    <text evidence="8">The sequence shown here is derived from an EMBL/GenBank/DDBJ whole genome shotgun (WGS) entry which is preliminary data.</text>
</comment>
<accession>A0A5J5ENQ1</accession>
<keyword evidence="9" id="KW-1185">Reference proteome</keyword>
<evidence type="ECO:0000313" key="7">
    <source>
        <dbReference type="EMBL" id="KAA8897596.1"/>
    </source>
</evidence>
<protein>
    <recommendedName>
        <fullName evidence="2 4">Autophagy-related protein 13</fullName>
    </recommendedName>
</protein>
<comment type="similarity">
    <text evidence="1 4">Belongs to the ATG13 family. Fungi subfamily.</text>
</comment>
<dbReference type="GO" id="GO:0000407">
    <property type="term" value="C:phagophore assembly site"/>
    <property type="evidence" value="ECO:0007669"/>
    <property type="project" value="TreeGrafter"/>
</dbReference>
<evidence type="ECO:0000313" key="8">
    <source>
        <dbReference type="EMBL" id="KAA8897599.1"/>
    </source>
</evidence>
<feature type="compositionally biased region" description="Polar residues" evidence="5">
    <location>
        <begin position="715"/>
        <end position="732"/>
    </location>
</feature>
<feature type="compositionally biased region" description="Polar residues" evidence="5">
    <location>
        <begin position="335"/>
        <end position="358"/>
    </location>
</feature>
<dbReference type="Gene3D" id="3.30.900.10">
    <property type="entry name" value="HORMA domain"/>
    <property type="match status" value="1"/>
</dbReference>
<feature type="compositionally biased region" description="Polar residues" evidence="5">
    <location>
        <begin position="382"/>
        <end position="406"/>
    </location>
</feature>
<dbReference type="EMBL" id="VXIS01000196">
    <property type="protein sequence ID" value="KAA8897599.1"/>
    <property type="molecule type" value="Genomic_DNA"/>
</dbReference>
<dbReference type="GO" id="GO:1990316">
    <property type="term" value="C:Atg1/ULK1 kinase complex"/>
    <property type="evidence" value="ECO:0007669"/>
    <property type="project" value="InterPro"/>
</dbReference>
<feature type="compositionally biased region" description="Low complexity" evidence="5">
    <location>
        <begin position="520"/>
        <end position="551"/>
    </location>
</feature>
<dbReference type="PANTHER" id="PTHR13430">
    <property type="match status" value="1"/>
</dbReference>
<name>A0A5J5ENQ1_9PEZI</name>
<feature type="compositionally biased region" description="Polar residues" evidence="5">
    <location>
        <begin position="311"/>
        <end position="323"/>
    </location>
</feature>
<keyword evidence="3 4" id="KW-0072">Autophagy</keyword>
<dbReference type="EMBL" id="VXIS01000196">
    <property type="protein sequence ID" value="KAA8897596.1"/>
    <property type="molecule type" value="Genomic_DNA"/>
</dbReference>
<sequence length="807" mass="86735">FNLELDEMETFRDELGPWRLGDSFDPRPSTLIIETYLDTNDLTPTQALVITDGNEKRWNVTETLEHALNRAGLNVGARRGERNAAAARAGQHIVLERWRIELSAPFDLAQTPELPVVYKKSIILFRALYSYLGMMPTWKFRRRLSKVKLHTSSLKIGCRILSGDDFVRSVRKWDGLNIPLFPGDERVAEDFSFGKVESPAGSFTITTSYRKNCDFRVDDSEALLSSHFINLDEHYFRPSSHQRTSSQPSNLAVARGIEQVTGSNLPRRPDYLHGLSSFPQTIGASPLSQLRATEMGRTGSGGSPIDRPPSSLRSVQGSRTSLRGGTDIRPVSRRGSMSFQPFKSPSLSASPATDQVSHGSVGRASTPGVPIHRPRPSVGAISPSSYKSAQSTVTPSEGTATHTAQTPIPISASPASQPMTRIASSFGSRRPRISSAASVTRADDDNSSGQASYTSSMAAPGSALYTAAGTSSYEDGVQIRDFMTMLADGQKNSLKSFGGGDEPNKLASNPLSKFQKMKDSQSALAESMSSSLLLQPSSSPSTSSRNLSSVPGMVHSTAFSQSSSPGNPLSPQTPHTPAVPSRLSAGLTAQYGQQESQRQNRVRSPPASNTRQHDRIVEGGAATTSPLDIPTSPRFIPRRAHSMSQQPHAAEEASQHEHEDDTLAFGPVRPPSMDTADEEQPRYVFRFPRGNGLSSSGSSYRAGRVSGRGRGDTPLQGSTSSLDKGPSSSIGSSARPAVVGRRTPSWSRAGGGPEDDDLLFAMSDMMIAQNSRRSLDQDKAAGGDSPTSSGRRRSRGNGVGDSGRGAW</sequence>
<evidence type="ECO:0000313" key="9">
    <source>
        <dbReference type="Proteomes" id="UP000326924"/>
    </source>
</evidence>
<dbReference type="Proteomes" id="UP000326924">
    <property type="component" value="Unassembled WGS sequence"/>
</dbReference>
<proteinExistence type="inferred from homology"/>
<evidence type="ECO:0000256" key="5">
    <source>
        <dbReference type="SAM" id="MobiDB-lite"/>
    </source>
</evidence>
<reference evidence="8 9" key="1">
    <citation type="submission" date="2019-09" db="EMBL/GenBank/DDBJ databases">
        <title>Draft genome of the ectomycorrhizal ascomycete Sphaerosporella brunnea.</title>
        <authorList>
            <consortium name="DOE Joint Genome Institute"/>
            <person name="Benucci G.M."/>
            <person name="Marozzi G."/>
            <person name="Antonielli L."/>
            <person name="Sanchez S."/>
            <person name="Marco P."/>
            <person name="Wang X."/>
            <person name="Falini L.B."/>
            <person name="Barry K."/>
            <person name="Haridas S."/>
            <person name="Lipzen A."/>
            <person name="Labutti K."/>
            <person name="Grigoriev I.V."/>
            <person name="Murat C."/>
            <person name="Martin F."/>
            <person name="Albertini E."/>
            <person name="Donnini D."/>
            <person name="Bonito G."/>
        </authorList>
    </citation>
    <scope>NUCLEOTIDE SEQUENCE [LARGE SCALE GENOMIC DNA]</scope>
    <source>
        <strain evidence="8 9">Sb_GMNB300</strain>
    </source>
</reference>
<dbReference type="FunCoup" id="A0A5J5ENQ1">
    <property type="interactions" value="29"/>
</dbReference>
<feature type="compositionally biased region" description="Polar residues" evidence="5">
    <location>
        <begin position="417"/>
        <end position="427"/>
    </location>
</feature>
<organism evidence="8 9">
    <name type="scientific">Sphaerosporella brunnea</name>
    <dbReference type="NCBI Taxonomy" id="1250544"/>
    <lineage>
        <taxon>Eukaryota</taxon>
        <taxon>Fungi</taxon>
        <taxon>Dikarya</taxon>
        <taxon>Ascomycota</taxon>
        <taxon>Pezizomycotina</taxon>
        <taxon>Pezizomycetes</taxon>
        <taxon>Pezizales</taxon>
        <taxon>Pyronemataceae</taxon>
        <taxon>Sphaerosporella</taxon>
    </lineage>
</organism>
<dbReference type="InParanoid" id="A0A5J5ENQ1"/>
<feature type="compositionally biased region" description="Low complexity" evidence="5">
    <location>
        <begin position="407"/>
        <end position="416"/>
    </location>
</feature>
<dbReference type="PANTHER" id="PTHR13430:SF4">
    <property type="entry name" value="AUTOPHAGY-RELATED PROTEIN 13"/>
    <property type="match status" value="1"/>
</dbReference>
<dbReference type="GO" id="GO:0005829">
    <property type="term" value="C:cytosol"/>
    <property type="evidence" value="ECO:0007669"/>
    <property type="project" value="TreeGrafter"/>
</dbReference>
<feature type="compositionally biased region" description="Polar residues" evidence="5">
    <location>
        <begin position="557"/>
        <end position="575"/>
    </location>
</feature>
<feature type="compositionally biased region" description="Basic and acidic residues" evidence="5">
    <location>
        <begin position="649"/>
        <end position="661"/>
    </location>
</feature>
<dbReference type="InterPro" id="IPR040182">
    <property type="entry name" value="ATG13"/>
</dbReference>
<feature type="non-terminal residue" evidence="8">
    <location>
        <position position="1"/>
    </location>
</feature>
<feature type="compositionally biased region" description="Gly residues" evidence="5">
    <location>
        <begin position="797"/>
        <end position="807"/>
    </location>
</feature>
<dbReference type="InterPro" id="IPR036570">
    <property type="entry name" value="HORMA_dom_sf"/>
</dbReference>